<evidence type="ECO:0000256" key="2">
    <source>
        <dbReference type="ARBA" id="ARBA00023242"/>
    </source>
</evidence>
<dbReference type="GO" id="GO:0000428">
    <property type="term" value="C:DNA-directed RNA polymerase complex"/>
    <property type="evidence" value="ECO:0007669"/>
    <property type="project" value="UniProtKB-KW"/>
</dbReference>
<dbReference type="InterPro" id="IPR045222">
    <property type="entry name" value="Rpb4-like"/>
</dbReference>
<evidence type="ECO:0000259" key="4">
    <source>
        <dbReference type="SMART" id="SM00657"/>
    </source>
</evidence>
<keyword evidence="5" id="KW-0240">DNA-directed RNA polymerase</keyword>
<dbReference type="AlphaFoldDB" id="A0A922HYR8"/>
<dbReference type="GO" id="GO:0005634">
    <property type="term" value="C:nucleus"/>
    <property type="evidence" value="ECO:0007669"/>
    <property type="project" value="UniProtKB-SubCell"/>
</dbReference>
<keyword evidence="6" id="KW-1185">Reference proteome</keyword>
<dbReference type="InterPro" id="IPR006590">
    <property type="entry name" value="RNA_pol_Rpb4/RPC9_core"/>
</dbReference>
<dbReference type="SUPFAM" id="SSF47819">
    <property type="entry name" value="HRDC-like"/>
    <property type="match status" value="1"/>
</dbReference>
<comment type="subcellular location">
    <subcellularLocation>
        <location evidence="1">Nucleus</location>
    </subcellularLocation>
</comment>
<dbReference type="InterPro" id="IPR005574">
    <property type="entry name" value="Rpb4/RPC9"/>
</dbReference>
<protein>
    <submittedName>
        <fullName evidence="5">DNA-directed RNA polymerase II subunit rpb4</fullName>
    </submittedName>
</protein>
<dbReference type="PANTHER" id="PTHR21297">
    <property type="entry name" value="DNA-DIRECTED RNA POLYMERASE II"/>
    <property type="match status" value="1"/>
</dbReference>
<keyword evidence="2" id="KW-0539">Nucleus</keyword>
<accession>A0A922HYR8</accession>
<dbReference type="Pfam" id="PF03874">
    <property type="entry name" value="RNA_pol_Rpb4"/>
    <property type="match status" value="1"/>
</dbReference>
<reference evidence="5" key="1">
    <citation type="submission" date="2013-05" db="EMBL/GenBank/DDBJ databases">
        <authorList>
            <person name="Yim A.K.Y."/>
            <person name="Chan T.F."/>
            <person name="Ji K.M."/>
            <person name="Liu X.Y."/>
            <person name="Zhou J.W."/>
            <person name="Li R.Q."/>
            <person name="Yang K.Y."/>
            <person name="Li J."/>
            <person name="Li M."/>
            <person name="Law P.T.W."/>
            <person name="Wu Y.L."/>
            <person name="Cai Z.L."/>
            <person name="Qin H."/>
            <person name="Bao Y."/>
            <person name="Leung R.K.K."/>
            <person name="Ng P.K.S."/>
            <person name="Zou J."/>
            <person name="Zhong X.J."/>
            <person name="Ran P.X."/>
            <person name="Zhong N.S."/>
            <person name="Liu Z.G."/>
            <person name="Tsui S.K.W."/>
        </authorList>
    </citation>
    <scope>NUCLEOTIDE SEQUENCE</scope>
    <source>
        <strain evidence="5">Derf</strain>
        <tissue evidence="5">Whole organism</tissue>
    </source>
</reference>
<reference evidence="5" key="2">
    <citation type="journal article" date="2022" name="Res Sq">
        <title>Comparative Genomics Reveals Insights into the Divergent Evolution of Astigmatic Mites and Household Pest Adaptations.</title>
        <authorList>
            <person name="Xiong Q."/>
            <person name="Wan A.T.-Y."/>
            <person name="Liu X.-Y."/>
            <person name="Fung C.S.-H."/>
            <person name="Xiao X."/>
            <person name="Malainual N."/>
            <person name="Hou J."/>
            <person name="Wang L."/>
            <person name="Wang M."/>
            <person name="Yang K."/>
            <person name="Cui Y."/>
            <person name="Leung E."/>
            <person name="Nong W."/>
            <person name="Shin S.-K."/>
            <person name="Au S."/>
            <person name="Jeong K.Y."/>
            <person name="Chew F.T."/>
            <person name="Hui J."/>
            <person name="Leung T.F."/>
            <person name="Tungtrongchitr A."/>
            <person name="Zhong N."/>
            <person name="Liu Z."/>
            <person name="Tsui S."/>
        </authorList>
    </citation>
    <scope>NUCLEOTIDE SEQUENCE</scope>
    <source>
        <strain evidence="5">Derf</strain>
        <tissue evidence="5">Whole organism</tissue>
    </source>
</reference>
<evidence type="ECO:0000256" key="1">
    <source>
        <dbReference type="ARBA" id="ARBA00004123"/>
    </source>
</evidence>
<dbReference type="GO" id="GO:0000166">
    <property type="term" value="F:nucleotide binding"/>
    <property type="evidence" value="ECO:0007669"/>
    <property type="project" value="InterPro"/>
</dbReference>
<dbReference type="FunFam" id="1.20.1250.40:FF:000010">
    <property type="entry name" value="RNA Polymerase II (B) subunit"/>
    <property type="match status" value="1"/>
</dbReference>
<dbReference type="InterPro" id="IPR010997">
    <property type="entry name" value="HRDC-like_sf"/>
</dbReference>
<evidence type="ECO:0000313" key="6">
    <source>
        <dbReference type="Proteomes" id="UP000790347"/>
    </source>
</evidence>
<evidence type="ECO:0000256" key="3">
    <source>
        <dbReference type="ARBA" id="ARBA00025724"/>
    </source>
</evidence>
<gene>
    <name evidence="5" type="primary">POLR2D</name>
    <name evidence="5" type="ORF">DERF_007133</name>
</gene>
<evidence type="ECO:0000313" key="5">
    <source>
        <dbReference type="EMBL" id="KAH9516394.1"/>
    </source>
</evidence>
<keyword evidence="5" id="KW-0804">Transcription</keyword>
<dbReference type="EMBL" id="ASGP02000003">
    <property type="protein sequence ID" value="KAH9516394.1"/>
    <property type="molecule type" value="Genomic_DNA"/>
</dbReference>
<proteinExistence type="inferred from homology"/>
<dbReference type="InterPro" id="IPR038324">
    <property type="entry name" value="Rpb4/RPC9_sf"/>
</dbReference>
<sequence>MSDCQCEKILYLILFYIHFYIQEENAAELQFPKEFENPSTETLLISEVNLLLQHRIKQNENSEEEQEFSDVFNKTVNYTTRFSRFNNRETIATIRQILGQKKLHKFEMAQIANLAPETPDEAKGLIPSLEGRFTDDELAQMLDDIQTQRSIQY</sequence>
<comment type="similarity">
    <text evidence="3">Belongs to the eukaryotic RPB4 RNA polymerase subunit family.</text>
</comment>
<dbReference type="GO" id="GO:0006352">
    <property type="term" value="P:DNA-templated transcription initiation"/>
    <property type="evidence" value="ECO:0007669"/>
    <property type="project" value="InterPro"/>
</dbReference>
<organism evidence="5 6">
    <name type="scientific">Dermatophagoides farinae</name>
    <name type="common">American house dust mite</name>
    <dbReference type="NCBI Taxonomy" id="6954"/>
    <lineage>
        <taxon>Eukaryota</taxon>
        <taxon>Metazoa</taxon>
        <taxon>Ecdysozoa</taxon>
        <taxon>Arthropoda</taxon>
        <taxon>Chelicerata</taxon>
        <taxon>Arachnida</taxon>
        <taxon>Acari</taxon>
        <taxon>Acariformes</taxon>
        <taxon>Sarcoptiformes</taxon>
        <taxon>Astigmata</taxon>
        <taxon>Psoroptidia</taxon>
        <taxon>Analgoidea</taxon>
        <taxon>Pyroglyphidae</taxon>
        <taxon>Dermatophagoidinae</taxon>
        <taxon>Dermatophagoides</taxon>
    </lineage>
</organism>
<dbReference type="Gene3D" id="1.20.1250.40">
    <property type="match status" value="1"/>
</dbReference>
<name>A0A922HYR8_DERFA</name>
<feature type="domain" description="RNA polymerase Rpb4/RPC9 core" evidence="4">
    <location>
        <begin position="33"/>
        <end position="152"/>
    </location>
</feature>
<dbReference type="SMART" id="SM00657">
    <property type="entry name" value="RPOL4c"/>
    <property type="match status" value="1"/>
</dbReference>
<comment type="caution">
    <text evidence="5">The sequence shown here is derived from an EMBL/GenBank/DDBJ whole genome shotgun (WGS) entry which is preliminary data.</text>
</comment>
<dbReference type="Proteomes" id="UP000790347">
    <property type="component" value="Unassembled WGS sequence"/>
</dbReference>